<dbReference type="PANTHER" id="PTHR30065">
    <property type="entry name" value="FLAGELLAR BIOSYNTHETIC PROTEIN FLIR"/>
    <property type="match status" value="1"/>
</dbReference>
<dbReference type="AlphaFoldDB" id="A0A179BZE1"/>
<dbReference type="EMBL" id="LWBS01000020">
    <property type="protein sequence ID" value="OAP97036.1"/>
    <property type="molecule type" value="Genomic_DNA"/>
</dbReference>
<dbReference type="PANTHER" id="PTHR30065:SF1">
    <property type="entry name" value="SURFACE PRESENTATION OF ANTIGENS PROTEIN SPAR"/>
    <property type="match status" value="1"/>
</dbReference>
<evidence type="ECO:0000256" key="5">
    <source>
        <dbReference type="ARBA" id="ARBA00022989"/>
    </source>
</evidence>
<reference evidence="8" key="1">
    <citation type="submission" date="2016-04" db="EMBL/GenBank/DDBJ databases">
        <title>Fast-growing isolate from the root nodules of Vavilovia formosa.</title>
        <authorList>
            <person name="Kimeklis A."/>
            <person name="Safronova V."/>
            <person name="Belimov A."/>
            <person name="Andronov E."/>
        </authorList>
    </citation>
    <scope>NUCLEOTIDE SEQUENCE [LARGE SCALE GENOMIC DNA]</scope>
    <source>
        <strain evidence="8">Vaf-46</strain>
    </source>
</reference>
<gene>
    <name evidence="8" type="ORF">A4U53_37345</name>
</gene>
<accession>A0A179BZE1</accession>
<dbReference type="InterPro" id="IPR002010">
    <property type="entry name" value="T3SS_IM_R"/>
</dbReference>
<evidence type="ECO:0000256" key="2">
    <source>
        <dbReference type="ARBA" id="ARBA00009772"/>
    </source>
</evidence>
<comment type="subcellular location">
    <subcellularLocation>
        <location evidence="1">Cell membrane</location>
        <topology evidence="1">Multi-pass membrane protein</topology>
    </subcellularLocation>
</comment>
<evidence type="ECO:0000256" key="3">
    <source>
        <dbReference type="ARBA" id="ARBA00022475"/>
    </source>
</evidence>
<feature type="transmembrane region" description="Helical" evidence="7">
    <location>
        <begin position="135"/>
        <end position="158"/>
    </location>
</feature>
<protein>
    <submittedName>
        <fullName evidence="8">Type III secretion protein</fullName>
    </submittedName>
</protein>
<comment type="similarity">
    <text evidence="2">Belongs to the FliR/MopE/SpaR family.</text>
</comment>
<keyword evidence="5 7" id="KW-1133">Transmembrane helix</keyword>
<organism evidence="8">
    <name type="scientific">Rhizobium leguminosarum</name>
    <dbReference type="NCBI Taxonomy" id="384"/>
    <lineage>
        <taxon>Bacteria</taxon>
        <taxon>Pseudomonadati</taxon>
        <taxon>Pseudomonadota</taxon>
        <taxon>Alphaproteobacteria</taxon>
        <taxon>Hyphomicrobiales</taxon>
        <taxon>Rhizobiaceae</taxon>
        <taxon>Rhizobium/Agrobacterium group</taxon>
        <taxon>Rhizobium</taxon>
    </lineage>
</organism>
<evidence type="ECO:0000256" key="4">
    <source>
        <dbReference type="ARBA" id="ARBA00022692"/>
    </source>
</evidence>
<evidence type="ECO:0000256" key="7">
    <source>
        <dbReference type="SAM" id="Phobius"/>
    </source>
</evidence>
<dbReference type="PRINTS" id="PR00953">
    <property type="entry name" value="TYPE3IMRPROT"/>
</dbReference>
<keyword evidence="6 7" id="KW-0472">Membrane</keyword>
<evidence type="ECO:0000256" key="1">
    <source>
        <dbReference type="ARBA" id="ARBA00004651"/>
    </source>
</evidence>
<feature type="transmembrane region" description="Helical" evidence="7">
    <location>
        <begin position="232"/>
        <end position="253"/>
    </location>
</feature>
<feature type="transmembrane region" description="Helical" evidence="7">
    <location>
        <begin position="47"/>
        <end position="67"/>
    </location>
</feature>
<feature type="transmembrane region" description="Helical" evidence="7">
    <location>
        <begin position="188"/>
        <end position="212"/>
    </location>
</feature>
<dbReference type="Pfam" id="PF01311">
    <property type="entry name" value="Bac_export_1"/>
    <property type="match status" value="1"/>
</dbReference>
<evidence type="ECO:0000256" key="6">
    <source>
        <dbReference type="ARBA" id="ARBA00023136"/>
    </source>
</evidence>
<dbReference type="GO" id="GO:0006605">
    <property type="term" value="P:protein targeting"/>
    <property type="evidence" value="ECO:0007669"/>
    <property type="project" value="InterPro"/>
</dbReference>
<feature type="transmembrane region" description="Helical" evidence="7">
    <location>
        <begin position="12"/>
        <end position="35"/>
    </location>
</feature>
<name>A0A179BZE1_RHILE</name>
<evidence type="ECO:0000313" key="8">
    <source>
        <dbReference type="EMBL" id="OAP97036.1"/>
    </source>
</evidence>
<feature type="transmembrane region" description="Helical" evidence="7">
    <location>
        <begin position="74"/>
        <end position="101"/>
    </location>
</feature>
<proteinExistence type="inferred from homology"/>
<keyword evidence="3" id="KW-1003">Cell membrane</keyword>
<keyword evidence="4 7" id="KW-0812">Transmembrane</keyword>
<comment type="caution">
    <text evidence="8">The sequence shown here is derived from an EMBL/GenBank/DDBJ whole genome shotgun (WGS) entry which is preliminary data.</text>
</comment>
<dbReference type="GO" id="GO:0005886">
    <property type="term" value="C:plasma membrane"/>
    <property type="evidence" value="ECO:0007669"/>
    <property type="project" value="UniProtKB-SubCell"/>
</dbReference>
<sequence>METSLSQFPVVNLQTAIAAAIALGAARALGILSIFPLFSLFSITGLLRIGLAIGLSAPAVAFAHAVLVEGQTSYLILGILFLKEFIFGGLIGMGLGVPFWAAQSAGDMTDVYRGANAANLFDPVNALETTTLGSLLMSIALAIFVATGGITDLVAIIYKSFEFWPLFTLEPVFDGDAFRIILDIFTELFRMGTLLAAPVVIVIGAIELSLGFVGRSAKQFPLNDSVATFKNLAVTLVLVLYAMFAGSYFIEIWTRGFAEVKSIFEAADVQK</sequence>